<feature type="domain" description="DUF630" evidence="3">
    <location>
        <begin position="1"/>
        <end position="58"/>
    </location>
</feature>
<feature type="region of interest" description="Disordered" evidence="1">
    <location>
        <begin position="73"/>
        <end position="198"/>
    </location>
</feature>
<name>A0ABP0TJ18_9BRYO</name>
<evidence type="ECO:0000256" key="1">
    <source>
        <dbReference type="SAM" id="MobiDB-lite"/>
    </source>
</evidence>
<organism evidence="4 5">
    <name type="scientific">Sphagnum troendelagicum</name>
    <dbReference type="NCBI Taxonomy" id="128251"/>
    <lineage>
        <taxon>Eukaryota</taxon>
        <taxon>Viridiplantae</taxon>
        <taxon>Streptophyta</taxon>
        <taxon>Embryophyta</taxon>
        <taxon>Bryophyta</taxon>
        <taxon>Sphagnophytina</taxon>
        <taxon>Sphagnopsida</taxon>
        <taxon>Sphagnales</taxon>
        <taxon>Sphagnaceae</taxon>
        <taxon>Sphagnum</taxon>
    </lineage>
</organism>
<sequence>MGCVGSKVESEEGVVQCKARGRFMKRAVLSRHAFAAAHALYMQALKATGSALRQFAEGQEKPSAWGPAIVPLIQQPLTPPTPKSPPSQALVQPPPPPMPPSPISPALPPSPPHSPPRTEPPLPRAASLPSPPVVARRSSPQRKPKLSPTPFSPFSPELPPLIPPVMPRDGDWLGQALPPPPPPSSGRRGSSKNTWEELFLDPFRPAQPSFRVNYMEQQPPKPLSHIMQGAESHLQHMHEAEGMPELEDDEDDEIDDDIDGPRPVDSDDAKDAEATNRPLQQVLPATEIAVAEKSAVGNGMKHDHHNMAVTPGFPPGGGRDLLDVLREVDDYFLRAVESGEPLSKFLEARNVQQPSTFSDSLRGLARSASILDDNGSIGGSTRSMSNLSSMTWNDDSGGASHTLTLDRLYAWEKKLYNEVKEEEVLRVELEKKYALFARQEKKGEEPTIMERTRAIIKNLQTRKHVASQAVDAAVVNIQRLRDEELYPQLLELLLALIGMWKDMRECHQAQRRALEAMNSIHKGAPAAPTTTFHHQSTVNLEHFLFKWGNVFLKVVTSLSDYLKNLNEWLQRSVSSHVGFDDGEPSSARSMNGLNSPTPLLSPHRKAAPINALCHQWQSSLKELPDKATHEAIMKFAAVVRDMARLQELEFRHSRKAERYWKDVQKREAALSNAISQDHSMIPYSTVDPQAPEFAESAEVVECRMKLNRAKAKFEEEKELERKSIQDTRFMTLNSMQTDLSHVFLSLVTFSGKTVETFEKLLSFAENSKLSRISN</sequence>
<feature type="compositionally biased region" description="Acidic residues" evidence="1">
    <location>
        <begin position="247"/>
        <end position="258"/>
    </location>
</feature>
<feature type="compositionally biased region" description="Basic and acidic residues" evidence="1">
    <location>
        <begin position="259"/>
        <end position="274"/>
    </location>
</feature>
<dbReference type="PANTHER" id="PTHR21450:SF23">
    <property type="entry name" value="PROTEIN ALTERED PHOSPHATE STARVATION RESPONSE 1"/>
    <property type="match status" value="1"/>
</dbReference>
<gene>
    <name evidence="4" type="ORF">CSSPTR1EN2_LOCUS4131</name>
</gene>
<evidence type="ECO:0000313" key="5">
    <source>
        <dbReference type="Proteomes" id="UP001497512"/>
    </source>
</evidence>
<feature type="compositionally biased region" description="Pro residues" evidence="1">
    <location>
        <begin position="150"/>
        <end position="166"/>
    </location>
</feature>
<protein>
    <recommendedName>
        <fullName evidence="6">BZIP transcription factor</fullName>
    </recommendedName>
</protein>
<accession>A0ABP0TJ18</accession>
<evidence type="ECO:0000313" key="4">
    <source>
        <dbReference type="EMBL" id="CAK9197752.1"/>
    </source>
</evidence>
<dbReference type="EMBL" id="OZ019903">
    <property type="protein sequence ID" value="CAK9197752.1"/>
    <property type="molecule type" value="Genomic_DNA"/>
</dbReference>
<dbReference type="InterPro" id="IPR006868">
    <property type="entry name" value="DUF630"/>
</dbReference>
<feature type="compositionally biased region" description="Pro residues" evidence="1">
    <location>
        <begin position="92"/>
        <end position="123"/>
    </location>
</feature>
<keyword evidence="5" id="KW-1185">Reference proteome</keyword>
<dbReference type="InterPro" id="IPR006867">
    <property type="entry name" value="DUF632"/>
</dbReference>
<evidence type="ECO:0000259" key="3">
    <source>
        <dbReference type="Pfam" id="PF04783"/>
    </source>
</evidence>
<feature type="domain" description="DUF632" evidence="2">
    <location>
        <begin position="321"/>
        <end position="640"/>
    </location>
</feature>
<reference evidence="4" key="1">
    <citation type="submission" date="2024-02" db="EMBL/GenBank/DDBJ databases">
        <authorList>
            <consortium name="ELIXIR-Norway"/>
            <consortium name="Elixir Norway"/>
        </authorList>
    </citation>
    <scope>NUCLEOTIDE SEQUENCE</scope>
</reference>
<dbReference type="Pfam" id="PF04782">
    <property type="entry name" value="DUF632"/>
    <property type="match status" value="1"/>
</dbReference>
<dbReference type="Proteomes" id="UP001497512">
    <property type="component" value="Chromosome 11"/>
</dbReference>
<dbReference type="PANTHER" id="PTHR21450">
    <property type="entry name" value="PROTEIN ALTERED PHOSPHATE STARVATION RESPONSE 1"/>
    <property type="match status" value="1"/>
</dbReference>
<proteinExistence type="predicted"/>
<evidence type="ECO:0000259" key="2">
    <source>
        <dbReference type="Pfam" id="PF04782"/>
    </source>
</evidence>
<feature type="compositionally biased region" description="Low complexity" evidence="1">
    <location>
        <begin position="124"/>
        <end position="138"/>
    </location>
</feature>
<feature type="region of interest" description="Disordered" evidence="1">
    <location>
        <begin position="247"/>
        <end position="277"/>
    </location>
</feature>
<evidence type="ECO:0008006" key="6">
    <source>
        <dbReference type="Google" id="ProtNLM"/>
    </source>
</evidence>
<dbReference type="Pfam" id="PF04783">
    <property type="entry name" value="DUF630"/>
    <property type="match status" value="1"/>
</dbReference>